<reference evidence="2 3" key="1">
    <citation type="journal article" date="2018" name="IMA Fungus">
        <title>IMA Genome-F 9: Draft genome sequence of Annulohypoxylon stygium, Aspergillus mulundensis, Berkeleyomyces basicola (syn. Thielaviopsis basicola), Ceratocystis smalleyi, two Cercospora beticola strains, Coleophoma cylindrospora, Fusarium fracticaudum, Phialophora cf. hyalina, and Morchella septimelata.</title>
        <authorList>
            <person name="Wingfield B.D."/>
            <person name="Bills G.F."/>
            <person name="Dong Y."/>
            <person name="Huang W."/>
            <person name="Nel W.J."/>
            <person name="Swalarsk-Parry B.S."/>
            <person name="Vaghefi N."/>
            <person name="Wilken P.M."/>
            <person name="An Z."/>
            <person name="de Beer Z.W."/>
            <person name="De Vos L."/>
            <person name="Chen L."/>
            <person name="Duong T.A."/>
            <person name="Gao Y."/>
            <person name="Hammerbacher A."/>
            <person name="Kikkert J.R."/>
            <person name="Li Y."/>
            <person name="Li H."/>
            <person name="Li K."/>
            <person name="Li Q."/>
            <person name="Liu X."/>
            <person name="Ma X."/>
            <person name="Naidoo K."/>
            <person name="Pethybridge S.J."/>
            <person name="Sun J."/>
            <person name="Steenkamp E.T."/>
            <person name="van der Nest M.A."/>
            <person name="van Wyk S."/>
            <person name="Wingfield M.J."/>
            <person name="Xiong C."/>
            <person name="Yue Q."/>
            <person name="Zhang X."/>
        </authorList>
    </citation>
    <scope>NUCLEOTIDE SEQUENCE [LARGE SCALE GENOMIC DNA]</scope>
    <source>
        <strain evidence="2 3">BP 5553</strain>
    </source>
</reference>
<dbReference type="AlphaFoldDB" id="A0A370U1M3"/>
<proteinExistence type="predicted"/>
<feature type="signal peptide" evidence="1">
    <location>
        <begin position="1"/>
        <end position="18"/>
    </location>
</feature>
<dbReference type="EMBL" id="NPIC01000001">
    <property type="protein sequence ID" value="RDL41665.1"/>
    <property type="molecule type" value="Genomic_DNA"/>
</dbReference>
<feature type="chain" id="PRO_5016852431" evidence="1">
    <location>
        <begin position="19"/>
        <end position="114"/>
    </location>
</feature>
<dbReference type="Proteomes" id="UP000254866">
    <property type="component" value="Unassembled WGS sequence"/>
</dbReference>
<evidence type="ECO:0000313" key="3">
    <source>
        <dbReference type="Proteomes" id="UP000254866"/>
    </source>
</evidence>
<name>A0A370U1M3_9HELO</name>
<keyword evidence="1" id="KW-0732">Signal</keyword>
<protein>
    <submittedName>
        <fullName evidence="2">Uncharacterized protein</fullName>
    </submittedName>
</protein>
<dbReference type="OrthoDB" id="3444143at2759"/>
<accession>A0A370U1M3</accession>
<keyword evidence="3" id="KW-1185">Reference proteome</keyword>
<gene>
    <name evidence="2" type="ORF">BP5553_01644</name>
</gene>
<evidence type="ECO:0000313" key="2">
    <source>
        <dbReference type="EMBL" id="RDL41665.1"/>
    </source>
</evidence>
<sequence length="114" mass="12254">MQLVSLFEVSALVGLVFSQFMVPVPWYVSSVTIGNIRHGTGGFWNLNISDTPTLAPQGFNTSCAYYNPTTYIFALDGAPYKAPCANPNVTFGLFPNGGCGFTLNVTHTYGDCSL</sequence>
<dbReference type="RefSeq" id="XP_031874321.1">
    <property type="nucleotide sequence ID" value="XM_032010267.1"/>
</dbReference>
<dbReference type="GeneID" id="43594493"/>
<comment type="caution">
    <text evidence="2">The sequence shown here is derived from an EMBL/GenBank/DDBJ whole genome shotgun (WGS) entry which is preliminary data.</text>
</comment>
<evidence type="ECO:0000256" key="1">
    <source>
        <dbReference type="SAM" id="SignalP"/>
    </source>
</evidence>
<organism evidence="2 3">
    <name type="scientific">Venustampulla echinocandica</name>
    <dbReference type="NCBI Taxonomy" id="2656787"/>
    <lineage>
        <taxon>Eukaryota</taxon>
        <taxon>Fungi</taxon>
        <taxon>Dikarya</taxon>
        <taxon>Ascomycota</taxon>
        <taxon>Pezizomycotina</taxon>
        <taxon>Leotiomycetes</taxon>
        <taxon>Helotiales</taxon>
        <taxon>Pleuroascaceae</taxon>
        <taxon>Venustampulla</taxon>
    </lineage>
</organism>